<evidence type="ECO:0000313" key="2">
    <source>
        <dbReference type="Proteomes" id="UP001499994"/>
    </source>
</evidence>
<protein>
    <submittedName>
        <fullName evidence="1">Phage tail protein</fullName>
    </submittedName>
</protein>
<name>A0ABP7M1J6_9GAMM</name>
<dbReference type="InterPro" id="IPR016912">
    <property type="entry name" value="Phage_P2_GpU"/>
</dbReference>
<sequence length="152" mass="16965">MIDMMMILGVFVFELNTVPYQSFERNNTWRHAKNARIGASPRYQYVGPDAEPVTLSGTLYPEISGGDLSLAALRAMAYTGKPWPLIEATGAIYGMFVIKALRQTRTEFLSDGKARKIDFTLELEKVSEDLLENINEYAGEAMDAITDFASNL</sequence>
<dbReference type="Pfam" id="PF06995">
    <property type="entry name" value="Phage_P2_GpU"/>
    <property type="match status" value="1"/>
</dbReference>
<dbReference type="InterPro" id="IPR009734">
    <property type="entry name" value="Myoviridae_GpU"/>
</dbReference>
<reference evidence="2" key="1">
    <citation type="journal article" date="2019" name="Int. J. Syst. Evol. Microbiol.">
        <title>The Global Catalogue of Microorganisms (GCM) 10K type strain sequencing project: providing services to taxonomists for standard genome sequencing and annotation.</title>
        <authorList>
            <consortium name="The Broad Institute Genomics Platform"/>
            <consortium name="The Broad Institute Genome Sequencing Center for Infectious Disease"/>
            <person name="Wu L."/>
            <person name="Ma J."/>
        </authorList>
    </citation>
    <scope>NUCLEOTIDE SEQUENCE [LARGE SCALE GENOMIC DNA]</scope>
    <source>
        <strain evidence="2">JCM 17201</strain>
    </source>
</reference>
<dbReference type="Proteomes" id="UP001499994">
    <property type="component" value="Unassembled WGS sequence"/>
</dbReference>
<proteinExistence type="predicted"/>
<dbReference type="EMBL" id="BAABDG010000010">
    <property type="protein sequence ID" value="GAA3911829.1"/>
    <property type="molecule type" value="Genomic_DNA"/>
</dbReference>
<organism evidence="1 2">
    <name type="scientific">Gibbsiella dentisursi</name>
    <dbReference type="NCBI Taxonomy" id="796890"/>
    <lineage>
        <taxon>Bacteria</taxon>
        <taxon>Pseudomonadati</taxon>
        <taxon>Pseudomonadota</taxon>
        <taxon>Gammaproteobacteria</taxon>
        <taxon>Enterobacterales</taxon>
        <taxon>Yersiniaceae</taxon>
        <taxon>Gibbsiella</taxon>
    </lineage>
</organism>
<dbReference type="PIRSF" id="PIRSF029208">
    <property type="entry name" value="Phage_tail_GPU"/>
    <property type="match status" value="1"/>
</dbReference>
<evidence type="ECO:0000313" key="1">
    <source>
        <dbReference type="EMBL" id="GAA3911829.1"/>
    </source>
</evidence>
<gene>
    <name evidence="1" type="ORF">GCM10022405_41290</name>
</gene>
<comment type="caution">
    <text evidence="1">The sequence shown here is derived from an EMBL/GenBank/DDBJ whole genome shotgun (WGS) entry which is preliminary data.</text>
</comment>
<accession>A0ABP7M1J6</accession>
<keyword evidence="2" id="KW-1185">Reference proteome</keyword>